<protein>
    <recommendedName>
        <fullName evidence="11">Beta-mannosidase B</fullName>
        <ecNumber evidence="5">3.2.1.25</ecNumber>
    </recommendedName>
    <alternativeName>
        <fullName evidence="12">Mannanase B</fullName>
    </alternativeName>
</protein>
<comment type="catalytic activity">
    <reaction evidence="1">
        <text>Hydrolysis of terminal, non-reducing beta-D-mannose residues in beta-D-mannosides.</text>
        <dbReference type="EC" id="3.2.1.25"/>
    </reaction>
</comment>
<proteinExistence type="inferred from homology"/>
<dbReference type="Proteomes" id="UP000289794">
    <property type="component" value="Chromosome"/>
</dbReference>
<evidence type="ECO:0000259" key="15">
    <source>
        <dbReference type="Pfam" id="PF17786"/>
    </source>
</evidence>
<feature type="domain" description="Beta-mannosidase Ig-fold" evidence="14">
    <location>
        <begin position="770"/>
        <end position="835"/>
    </location>
</feature>
<keyword evidence="9 17" id="KW-0326">Glycosidase</keyword>
<evidence type="ECO:0000256" key="8">
    <source>
        <dbReference type="ARBA" id="ARBA00023180"/>
    </source>
</evidence>
<evidence type="ECO:0000313" key="17">
    <source>
        <dbReference type="EMBL" id="QBE97789.1"/>
    </source>
</evidence>
<dbReference type="KEGG" id="bpro:PMF13cell1_03352"/>
<keyword evidence="7 17" id="KW-0378">Hydrolase</keyword>
<sequence length="837" mass="97659">MYGTVKKEKGESSWMIKQNLNKNWEMHTAGQKDRQQAQVPGTVYTDLLRNGNMEDPFWKDNENKALALMENDYEYETTFSCEPGLLACDSVLLRFEGLDTIADIYVNHEYIGRTDNMHRIWEFPVRHLLREEGNLLRILLHSPLAYIREKFSEAPTRGSEDAMDGFVHIRKAHCMFGWDWGAHLPDAGIFRPVILLGIQKACLDSVYLPQEHREGYVLLKPQVDARIVKEEPAGEIVRIQGETSGCSYRITVENPEKETKVFEGSPEEIRIENPSLWWPNGLGEQPLYTVRTELLCGETVVDEMVQRVGLRTMTMHVEKDEFGESFAHEVNGVQVFAMGADYIPEDHLLGRTTPEKTRKLLEDCRAANFNAVRVWGGGYYPEDWFYDICDELGLMVWQDFMFACAVYDLTPAFEENIRKELADNIKRIRGHASLGLWCGNNEMEMFVKEGNWVSKHSEVRDYLFMYERVIPEVLKEYDPQTFYWPASPSSGGSFDEPNDPNRGDVHYWDVWHGNKPFSDYRNYFFRYASEFGFQSFPCLSTVKTFTDDPDDWNIFSYVMEKHQRNAGANGKIMNYMQQTFRYPSSFETVLYASQLLQAEAIRYGVEHFRRNRGRCMGAVYWQLNDCWPVASWSSIDYTGRWKALHYFAKRFFAPVMVSCQEEGWLTQKPDMNREHFEFEKSIRLNVTNETRKEQQVLVRWAVRNQKAEMISSREEMVSVPPMSSIWLDKTEFPHIQIFDNYVSYELVQNGSIISEGTVIFSLPKYFAYEDPKLSCRVEGNEIFIRAQAYAKSVEIQNDKEDLLLSDNYFDMNAGEKRVRVLRGEPKNLRLRSVYDIR</sequence>
<feature type="domain" description="Mannosidase Ig/CBM-like" evidence="15">
    <location>
        <begin position="682"/>
        <end position="765"/>
    </location>
</feature>
<dbReference type="InterPro" id="IPR013783">
    <property type="entry name" value="Ig-like_fold"/>
</dbReference>
<dbReference type="InterPro" id="IPR017853">
    <property type="entry name" value="GH"/>
</dbReference>
<dbReference type="InterPro" id="IPR050887">
    <property type="entry name" value="Beta-mannosidase_GH2"/>
</dbReference>
<dbReference type="InterPro" id="IPR006102">
    <property type="entry name" value="Ig-like_GH2"/>
</dbReference>
<organism evidence="17 18">
    <name type="scientific">Blautia producta</name>
    <dbReference type="NCBI Taxonomy" id="33035"/>
    <lineage>
        <taxon>Bacteria</taxon>
        <taxon>Bacillati</taxon>
        <taxon>Bacillota</taxon>
        <taxon>Clostridia</taxon>
        <taxon>Lachnospirales</taxon>
        <taxon>Lachnospiraceae</taxon>
        <taxon>Blautia</taxon>
    </lineage>
</organism>
<evidence type="ECO:0000256" key="12">
    <source>
        <dbReference type="ARBA" id="ARBA00041614"/>
    </source>
</evidence>
<evidence type="ECO:0000256" key="7">
    <source>
        <dbReference type="ARBA" id="ARBA00022801"/>
    </source>
</evidence>
<evidence type="ECO:0000256" key="3">
    <source>
        <dbReference type="ARBA" id="ARBA00004740"/>
    </source>
</evidence>
<comment type="subunit">
    <text evidence="4">Homodimer.</text>
</comment>
<evidence type="ECO:0000259" key="14">
    <source>
        <dbReference type="Pfam" id="PF17753"/>
    </source>
</evidence>
<evidence type="ECO:0000256" key="5">
    <source>
        <dbReference type="ARBA" id="ARBA00012754"/>
    </source>
</evidence>
<comment type="subcellular location">
    <subcellularLocation>
        <location evidence="2">Secreted</location>
    </subcellularLocation>
</comment>
<evidence type="ECO:0000259" key="16">
    <source>
        <dbReference type="Pfam" id="PF22666"/>
    </source>
</evidence>
<dbReference type="GO" id="GO:0004567">
    <property type="term" value="F:beta-mannosidase activity"/>
    <property type="evidence" value="ECO:0007669"/>
    <property type="project" value="UniProtKB-EC"/>
</dbReference>
<evidence type="ECO:0000256" key="9">
    <source>
        <dbReference type="ARBA" id="ARBA00023295"/>
    </source>
</evidence>
<comment type="pathway">
    <text evidence="3">Glycan metabolism; N-glycan degradation.</text>
</comment>
<evidence type="ECO:0000259" key="13">
    <source>
        <dbReference type="Pfam" id="PF00703"/>
    </source>
</evidence>
<feature type="domain" description="Glycoside hydrolase family 2 immunoglobulin-like beta-sandwich" evidence="13">
    <location>
        <begin position="253"/>
        <end position="311"/>
    </location>
</feature>
<evidence type="ECO:0000256" key="1">
    <source>
        <dbReference type="ARBA" id="ARBA00000829"/>
    </source>
</evidence>
<dbReference type="InterPro" id="IPR054593">
    <property type="entry name" value="Beta-mannosidase-like_N2"/>
</dbReference>
<dbReference type="PANTHER" id="PTHR43730">
    <property type="entry name" value="BETA-MANNOSIDASE"/>
    <property type="match status" value="1"/>
</dbReference>
<dbReference type="SUPFAM" id="SSF51445">
    <property type="entry name" value="(Trans)glycosidases"/>
    <property type="match status" value="1"/>
</dbReference>
<comment type="similarity">
    <text evidence="10">Belongs to the glycosyl hydrolase 2 family. Beta-mannosidase B subfamily.</text>
</comment>
<feature type="domain" description="Beta-mannosidase-like galactose-binding" evidence="16">
    <location>
        <begin position="24"/>
        <end position="191"/>
    </location>
</feature>
<dbReference type="SUPFAM" id="SSF49303">
    <property type="entry name" value="beta-Galactosidase/glucuronidase domain"/>
    <property type="match status" value="2"/>
</dbReference>
<keyword evidence="8" id="KW-0325">Glycoprotein</keyword>
<dbReference type="PANTHER" id="PTHR43730:SF1">
    <property type="entry name" value="BETA-MANNOSIDASE"/>
    <property type="match status" value="1"/>
</dbReference>
<evidence type="ECO:0000256" key="6">
    <source>
        <dbReference type="ARBA" id="ARBA00022525"/>
    </source>
</evidence>
<dbReference type="SUPFAM" id="SSF49785">
    <property type="entry name" value="Galactose-binding domain-like"/>
    <property type="match status" value="1"/>
</dbReference>
<keyword evidence="6" id="KW-0964">Secreted</keyword>
<evidence type="ECO:0000256" key="4">
    <source>
        <dbReference type="ARBA" id="ARBA00011738"/>
    </source>
</evidence>
<dbReference type="EMBL" id="CP035945">
    <property type="protein sequence ID" value="QBE97789.1"/>
    <property type="molecule type" value="Genomic_DNA"/>
</dbReference>
<dbReference type="FunFam" id="3.20.20.80:FF:000050">
    <property type="entry name" value="Beta-mannosidase B"/>
    <property type="match status" value="1"/>
</dbReference>
<dbReference type="AlphaFoldDB" id="A0A4P6LZU9"/>
<dbReference type="InterPro" id="IPR008979">
    <property type="entry name" value="Galactose-bd-like_sf"/>
</dbReference>
<dbReference type="Pfam" id="PF17786">
    <property type="entry name" value="Mannosidase_ig"/>
    <property type="match status" value="1"/>
</dbReference>
<dbReference type="Pfam" id="PF22666">
    <property type="entry name" value="Glyco_hydro_2_N2"/>
    <property type="match status" value="1"/>
</dbReference>
<evidence type="ECO:0000256" key="11">
    <source>
        <dbReference type="ARBA" id="ARBA00041069"/>
    </source>
</evidence>
<dbReference type="GO" id="GO:0005576">
    <property type="term" value="C:extracellular region"/>
    <property type="evidence" value="ECO:0007669"/>
    <property type="project" value="UniProtKB-SubCell"/>
</dbReference>
<dbReference type="EC" id="3.2.1.25" evidence="5"/>
<dbReference type="Pfam" id="PF17753">
    <property type="entry name" value="Ig_mannosidase"/>
    <property type="match status" value="1"/>
</dbReference>
<dbReference type="GO" id="GO:0006516">
    <property type="term" value="P:glycoprotein catabolic process"/>
    <property type="evidence" value="ECO:0007669"/>
    <property type="project" value="TreeGrafter"/>
</dbReference>
<dbReference type="Gene3D" id="3.20.20.80">
    <property type="entry name" value="Glycosidases"/>
    <property type="match status" value="1"/>
</dbReference>
<evidence type="ECO:0000313" key="18">
    <source>
        <dbReference type="Proteomes" id="UP000289794"/>
    </source>
</evidence>
<dbReference type="Pfam" id="PF00703">
    <property type="entry name" value="Glyco_hydro_2"/>
    <property type="match status" value="1"/>
</dbReference>
<name>A0A4P6LZU9_9FIRM</name>
<dbReference type="InterPro" id="IPR041447">
    <property type="entry name" value="Mannosidase_ig"/>
</dbReference>
<reference evidence="17 18" key="1">
    <citation type="submission" date="2019-01" db="EMBL/GenBank/DDBJ databases">
        <title>PMF-metabolizing Aryl O-demethylase.</title>
        <authorList>
            <person name="Kim M."/>
        </authorList>
    </citation>
    <scope>NUCLEOTIDE SEQUENCE [LARGE SCALE GENOMIC DNA]</scope>
    <source>
        <strain evidence="17 18">PMF1</strain>
    </source>
</reference>
<dbReference type="Gene3D" id="2.60.40.10">
    <property type="entry name" value="Immunoglobulins"/>
    <property type="match status" value="2"/>
</dbReference>
<evidence type="ECO:0000256" key="10">
    <source>
        <dbReference type="ARBA" id="ARBA00038429"/>
    </source>
</evidence>
<dbReference type="GO" id="GO:0005975">
    <property type="term" value="P:carbohydrate metabolic process"/>
    <property type="evidence" value="ECO:0007669"/>
    <property type="project" value="InterPro"/>
</dbReference>
<accession>A0A4P6LZU9</accession>
<dbReference type="Gene3D" id="2.60.120.260">
    <property type="entry name" value="Galactose-binding domain-like"/>
    <property type="match status" value="1"/>
</dbReference>
<gene>
    <name evidence="17" type="primary">csxA_4</name>
    <name evidence="17" type="ORF">PMF13cell1_03352</name>
</gene>
<dbReference type="InterPro" id="IPR036156">
    <property type="entry name" value="Beta-gal/glucu_dom_sf"/>
</dbReference>
<evidence type="ECO:0000256" key="2">
    <source>
        <dbReference type="ARBA" id="ARBA00004613"/>
    </source>
</evidence>
<dbReference type="InterPro" id="IPR041625">
    <property type="entry name" value="Beta-mannosidase_Ig"/>
</dbReference>